<accession>A0A7J7I1U4</accession>
<reference evidence="2 3" key="2">
    <citation type="submission" date="2020-07" db="EMBL/GenBank/DDBJ databases">
        <title>Genome assembly of wild tea tree DASZ reveals pedigree and selection history of tea varieties.</title>
        <authorList>
            <person name="Zhang W."/>
        </authorList>
    </citation>
    <scope>NUCLEOTIDE SEQUENCE [LARGE SCALE GENOMIC DNA]</scope>
    <source>
        <strain evidence="3">cv. G240</strain>
        <tissue evidence="2">Leaf</tissue>
    </source>
</reference>
<dbReference type="Proteomes" id="UP000593564">
    <property type="component" value="Unassembled WGS sequence"/>
</dbReference>
<evidence type="ECO:0000313" key="2">
    <source>
        <dbReference type="EMBL" id="KAF5958879.1"/>
    </source>
</evidence>
<dbReference type="AlphaFoldDB" id="A0A7J7I1U4"/>
<comment type="caution">
    <text evidence="2">The sequence shown here is derived from an EMBL/GenBank/DDBJ whole genome shotgun (WGS) entry which is preliminary data.</text>
</comment>
<feature type="compositionally biased region" description="Polar residues" evidence="1">
    <location>
        <begin position="61"/>
        <end position="72"/>
    </location>
</feature>
<sequence>MAMKGTRCKHKNIKTSIKKGGYTKHHNGLDHPNYVGTKKPIRLSAKHLQQRATPKKDNPNLGEQSNTENSRL</sequence>
<dbReference type="EMBL" id="JACBKZ010000002">
    <property type="protein sequence ID" value="KAF5958879.1"/>
    <property type="molecule type" value="Genomic_DNA"/>
</dbReference>
<keyword evidence="3" id="KW-1185">Reference proteome</keyword>
<evidence type="ECO:0000313" key="3">
    <source>
        <dbReference type="Proteomes" id="UP000593564"/>
    </source>
</evidence>
<reference evidence="3" key="1">
    <citation type="journal article" date="2020" name="Nat. Commun.">
        <title>Genome assembly of wild tea tree DASZ reveals pedigree and selection history of tea varieties.</title>
        <authorList>
            <person name="Zhang W."/>
            <person name="Zhang Y."/>
            <person name="Qiu H."/>
            <person name="Guo Y."/>
            <person name="Wan H."/>
            <person name="Zhang X."/>
            <person name="Scossa F."/>
            <person name="Alseekh S."/>
            <person name="Zhang Q."/>
            <person name="Wang P."/>
            <person name="Xu L."/>
            <person name="Schmidt M.H."/>
            <person name="Jia X."/>
            <person name="Li D."/>
            <person name="Zhu A."/>
            <person name="Guo F."/>
            <person name="Chen W."/>
            <person name="Ni D."/>
            <person name="Usadel B."/>
            <person name="Fernie A.R."/>
            <person name="Wen W."/>
        </authorList>
    </citation>
    <scope>NUCLEOTIDE SEQUENCE [LARGE SCALE GENOMIC DNA]</scope>
    <source>
        <strain evidence="3">cv. G240</strain>
    </source>
</reference>
<proteinExistence type="predicted"/>
<gene>
    <name evidence="2" type="ORF">HYC85_006104</name>
</gene>
<feature type="region of interest" description="Disordered" evidence="1">
    <location>
        <begin position="45"/>
        <end position="72"/>
    </location>
</feature>
<organism evidence="2 3">
    <name type="scientific">Camellia sinensis</name>
    <name type="common">Tea plant</name>
    <name type="synonym">Thea sinensis</name>
    <dbReference type="NCBI Taxonomy" id="4442"/>
    <lineage>
        <taxon>Eukaryota</taxon>
        <taxon>Viridiplantae</taxon>
        <taxon>Streptophyta</taxon>
        <taxon>Embryophyta</taxon>
        <taxon>Tracheophyta</taxon>
        <taxon>Spermatophyta</taxon>
        <taxon>Magnoliopsida</taxon>
        <taxon>eudicotyledons</taxon>
        <taxon>Gunneridae</taxon>
        <taxon>Pentapetalae</taxon>
        <taxon>asterids</taxon>
        <taxon>Ericales</taxon>
        <taxon>Theaceae</taxon>
        <taxon>Camellia</taxon>
    </lineage>
</organism>
<evidence type="ECO:0000256" key="1">
    <source>
        <dbReference type="SAM" id="MobiDB-lite"/>
    </source>
</evidence>
<protein>
    <submittedName>
        <fullName evidence="2">Uncharacterized protein</fullName>
    </submittedName>
</protein>
<name>A0A7J7I1U4_CAMSI</name>